<dbReference type="OrthoDB" id="9811849at2"/>
<dbReference type="EMBL" id="CP002738">
    <property type="protein sequence ID" value="AEF98775.1"/>
    <property type="molecule type" value="Genomic_DNA"/>
</dbReference>
<keyword evidence="1" id="KW-0677">Repeat</keyword>
<organism evidence="4 5">
    <name type="scientific">Methylomonas methanica (strain DSM 25384 / MC09)</name>
    <dbReference type="NCBI Taxonomy" id="857087"/>
    <lineage>
        <taxon>Bacteria</taxon>
        <taxon>Pseudomonadati</taxon>
        <taxon>Pseudomonadota</taxon>
        <taxon>Gammaproteobacteria</taxon>
        <taxon>Methylococcales</taxon>
        <taxon>Methylococcaceae</taxon>
        <taxon>Methylomonas</taxon>
    </lineage>
</organism>
<dbReference type="Pfam" id="PF12796">
    <property type="entry name" value="Ank_2"/>
    <property type="match status" value="1"/>
</dbReference>
<dbReference type="PROSITE" id="PS50297">
    <property type="entry name" value="ANK_REP_REGION"/>
    <property type="match status" value="2"/>
</dbReference>
<dbReference type="InterPro" id="IPR036770">
    <property type="entry name" value="Ankyrin_rpt-contain_sf"/>
</dbReference>
<evidence type="ECO:0000256" key="3">
    <source>
        <dbReference type="PROSITE-ProRule" id="PRU00023"/>
    </source>
</evidence>
<accession>G0A0J9</accession>
<dbReference type="SMART" id="SM00248">
    <property type="entry name" value="ANK"/>
    <property type="match status" value="3"/>
</dbReference>
<dbReference type="SUPFAM" id="SSF48403">
    <property type="entry name" value="Ankyrin repeat"/>
    <property type="match status" value="1"/>
</dbReference>
<dbReference type="eggNOG" id="COG0666">
    <property type="taxonomic scope" value="Bacteria"/>
</dbReference>
<evidence type="ECO:0000256" key="2">
    <source>
        <dbReference type="ARBA" id="ARBA00023043"/>
    </source>
</evidence>
<dbReference type="PANTHER" id="PTHR24198:SF165">
    <property type="entry name" value="ANKYRIN REPEAT-CONTAINING PROTEIN-RELATED"/>
    <property type="match status" value="1"/>
</dbReference>
<dbReference type="HOGENOM" id="CLU_000134_18_8_6"/>
<reference evidence="4 5" key="1">
    <citation type="journal article" date="2011" name="J. Bacteriol.">
        <title>Complete Genome Sequence of the Aerobic Marine Methanotroph Methylomonas methanica MC09.</title>
        <authorList>
            <person name="Boden R."/>
            <person name="Cunliffe M."/>
            <person name="Scanlan J."/>
            <person name="Moussard H."/>
            <person name="Kits K.D."/>
            <person name="Klotz M.G."/>
            <person name="Jetten M.S."/>
            <person name="Vuilleumier S."/>
            <person name="Han J."/>
            <person name="Peters L."/>
            <person name="Mikhailova N."/>
            <person name="Teshima H."/>
            <person name="Tapia R."/>
            <person name="Kyrpides N."/>
            <person name="Ivanova N."/>
            <person name="Pagani I."/>
            <person name="Cheng J.F."/>
            <person name="Goodwin L."/>
            <person name="Han C."/>
            <person name="Hauser L."/>
            <person name="Land M.L."/>
            <person name="Lapidus A."/>
            <person name="Lucas S."/>
            <person name="Pitluck S."/>
            <person name="Woyke T."/>
            <person name="Stein L."/>
            <person name="Murrell J.C."/>
        </authorList>
    </citation>
    <scope>NUCLEOTIDE SEQUENCE [LARGE SCALE GENOMIC DNA]</scope>
    <source>
        <strain evidence="4 5">MC09</strain>
    </source>
</reference>
<reference evidence="5" key="3">
    <citation type="submission" date="2011-05" db="EMBL/GenBank/DDBJ databases">
        <title>Complete sequence of Methylomonas methanica MC09.</title>
        <authorList>
            <consortium name="US DOE Joint Genome Institute"/>
            <person name="Lucas S."/>
            <person name="Han J."/>
            <person name="Lapidus A."/>
            <person name="Cheng J.-F."/>
            <person name="Goodwin L."/>
            <person name="Pitluck S."/>
            <person name="Peters L."/>
            <person name="Mikhailova N."/>
            <person name="Teshima H."/>
            <person name="Han C."/>
            <person name="Tapia R."/>
            <person name="Land M."/>
            <person name="Hauser L."/>
            <person name="Kyrpides N."/>
            <person name="Ivanova N."/>
            <person name="Pagani I."/>
            <person name="Stein L."/>
            <person name="Woyke T."/>
        </authorList>
    </citation>
    <scope>NUCLEOTIDE SEQUENCE [LARGE SCALE GENOMIC DNA]</scope>
    <source>
        <strain evidence="5">MC09</strain>
    </source>
</reference>
<dbReference type="RefSeq" id="WP_013817048.1">
    <property type="nucleotide sequence ID" value="NC_015572.1"/>
</dbReference>
<evidence type="ECO:0000313" key="5">
    <source>
        <dbReference type="Proteomes" id="UP000008888"/>
    </source>
</evidence>
<feature type="repeat" description="ANK" evidence="3">
    <location>
        <begin position="27"/>
        <end position="59"/>
    </location>
</feature>
<reference key="2">
    <citation type="submission" date="2011-05" db="EMBL/GenBank/DDBJ databases">
        <title>Complete genome sequence of the aerobic marine methanotroph Methylomonas methanica MC09.</title>
        <authorList>
            <person name="Boden R."/>
            <person name="Cunliffe M."/>
            <person name="Scanlan J."/>
            <person name="Moussard H."/>
            <person name="Kits K.D."/>
            <person name="Klotz M."/>
            <person name="Jetten M."/>
            <person name="Vuilleumier S."/>
            <person name="Han J."/>
            <person name="Peters L."/>
            <person name="Mikhailova N."/>
            <person name="Teshima H."/>
            <person name="Tapia R."/>
            <person name="Kyrpides N."/>
            <person name="Ivanova N."/>
            <person name="Pagani I."/>
            <person name="Cheng J.-F."/>
            <person name="Goodwin L."/>
            <person name="Han C."/>
            <person name="Hauser L."/>
            <person name="Land M."/>
            <person name="Lapidus A."/>
            <person name="Lucas S."/>
            <person name="Pitluck S."/>
            <person name="Woyke T."/>
            <person name="Stein L.Y."/>
            <person name="Murrell C."/>
        </authorList>
    </citation>
    <scope>NUCLEOTIDE SEQUENCE</scope>
    <source>
        <strain>MC09</strain>
    </source>
</reference>
<dbReference type="InterPro" id="IPR002110">
    <property type="entry name" value="Ankyrin_rpt"/>
</dbReference>
<evidence type="ECO:0000256" key="1">
    <source>
        <dbReference type="ARBA" id="ARBA00022737"/>
    </source>
</evidence>
<dbReference type="AlphaFoldDB" id="G0A0J9"/>
<dbReference type="Gene3D" id="1.25.40.20">
    <property type="entry name" value="Ankyrin repeat-containing domain"/>
    <property type="match status" value="1"/>
</dbReference>
<gene>
    <name evidence="4" type="ordered locus">Metme_0328</name>
</gene>
<keyword evidence="2 3" id="KW-0040">ANK repeat</keyword>
<keyword evidence="5" id="KW-1185">Reference proteome</keyword>
<dbReference type="PANTHER" id="PTHR24198">
    <property type="entry name" value="ANKYRIN REPEAT AND PROTEIN KINASE DOMAIN-CONTAINING PROTEIN"/>
    <property type="match status" value="1"/>
</dbReference>
<name>G0A0J9_METMM</name>
<feature type="repeat" description="ANK" evidence="3">
    <location>
        <begin position="93"/>
        <end position="125"/>
    </location>
</feature>
<evidence type="ECO:0000313" key="4">
    <source>
        <dbReference type="EMBL" id="AEF98775.1"/>
    </source>
</evidence>
<dbReference type="PROSITE" id="PS50088">
    <property type="entry name" value="ANK_REPEAT"/>
    <property type="match status" value="2"/>
</dbReference>
<sequence>MNTSEEITGWFETNGFNSQTPLTANDKGHYALIVAAQQARPDLLAYLLANGADLSVLDAYGNNALWAACFAESKECIALLISAGVDVDYQNPSGATALTYASSSGKHTVVEQLLHAGANPLLTTQDDFSALDLAANRACLQLLRQATKVCN</sequence>
<proteinExistence type="predicted"/>
<dbReference type="KEGG" id="mmt:Metme_0328"/>
<dbReference type="Proteomes" id="UP000008888">
    <property type="component" value="Chromosome"/>
</dbReference>
<dbReference type="STRING" id="857087.Metme_0328"/>
<protein>
    <submittedName>
        <fullName evidence="4">Ankyrin</fullName>
    </submittedName>
</protein>